<dbReference type="PANTHER" id="PTHR22916:SF3">
    <property type="entry name" value="UDP-GLCNAC:BETAGAL BETA-1,3-N-ACETYLGLUCOSAMINYLTRANSFERASE-LIKE PROTEIN 1"/>
    <property type="match status" value="1"/>
</dbReference>
<dbReference type="Pfam" id="PF00535">
    <property type="entry name" value="Glycos_transf_2"/>
    <property type="match status" value="1"/>
</dbReference>
<comment type="caution">
    <text evidence="3">The sequence shown here is derived from an EMBL/GenBank/DDBJ whole genome shotgun (WGS) entry which is preliminary data.</text>
</comment>
<keyword evidence="1" id="KW-0812">Transmembrane</keyword>
<reference evidence="3 4" key="1">
    <citation type="submission" date="2024-04" db="EMBL/GenBank/DDBJ databases">
        <title>New Clade of Flavobacterium.</title>
        <authorList>
            <person name="Matos L."/>
            <person name="Proenca D.N."/>
            <person name="Fransisco R.M."/>
            <person name="Chung A.P."/>
            <person name="Maccario L."/>
            <person name="Sorensen S.J."/>
            <person name="Morais P.V."/>
        </authorList>
    </citation>
    <scope>NUCLEOTIDE SEQUENCE [LARGE SCALE GENOMIC DNA]</scope>
    <source>
        <strain evidence="3 4">FZUC8N2.13</strain>
    </source>
</reference>
<keyword evidence="1" id="KW-0472">Membrane</keyword>
<dbReference type="GO" id="GO:0016757">
    <property type="term" value="F:glycosyltransferase activity"/>
    <property type="evidence" value="ECO:0007669"/>
    <property type="project" value="UniProtKB-KW"/>
</dbReference>
<dbReference type="PANTHER" id="PTHR22916">
    <property type="entry name" value="GLYCOSYLTRANSFERASE"/>
    <property type="match status" value="1"/>
</dbReference>
<keyword evidence="3" id="KW-0328">Glycosyltransferase</keyword>
<dbReference type="SUPFAM" id="SSF53448">
    <property type="entry name" value="Nucleotide-diphospho-sugar transferases"/>
    <property type="match status" value="1"/>
</dbReference>
<feature type="domain" description="Glycosyltransferase 2-like" evidence="2">
    <location>
        <begin position="14"/>
        <end position="163"/>
    </location>
</feature>
<evidence type="ECO:0000313" key="3">
    <source>
        <dbReference type="EMBL" id="MFA9189977.1"/>
    </source>
</evidence>
<keyword evidence="4" id="KW-1185">Reference proteome</keyword>
<dbReference type="InterPro" id="IPR029044">
    <property type="entry name" value="Nucleotide-diphossugar_trans"/>
</dbReference>
<dbReference type="Proteomes" id="UP001574169">
    <property type="component" value="Unassembled WGS sequence"/>
</dbReference>
<organism evidence="3 4">
    <name type="scientific">Flavobacterium zubiriense</name>
    <dbReference type="NCBI Taxonomy" id="3138075"/>
    <lineage>
        <taxon>Bacteria</taxon>
        <taxon>Pseudomonadati</taxon>
        <taxon>Bacteroidota</taxon>
        <taxon>Flavobacteriia</taxon>
        <taxon>Flavobacteriales</taxon>
        <taxon>Flavobacteriaceae</taxon>
        <taxon>Flavobacterium</taxon>
    </lineage>
</organism>
<dbReference type="InterPro" id="IPR001173">
    <property type="entry name" value="Glyco_trans_2-like"/>
</dbReference>
<accession>A0ABV4TAN9</accession>
<evidence type="ECO:0000259" key="2">
    <source>
        <dbReference type="Pfam" id="PF00535"/>
    </source>
</evidence>
<dbReference type="RefSeq" id="WP_373405006.1">
    <property type="nucleotide sequence ID" value="NZ_JBCFQL010000001.1"/>
</dbReference>
<evidence type="ECO:0000313" key="4">
    <source>
        <dbReference type="Proteomes" id="UP001574169"/>
    </source>
</evidence>
<keyword evidence="1" id="KW-1133">Transmembrane helix</keyword>
<evidence type="ECO:0000256" key="1">
    <source>
        <dbReference type="SAM" id="Phobius"/>
    </source>
</evidence>
<protein>
    <submittedName>
        <fullName evidence="3">Glycosyltransferase</fullName>
        <ecNumber evidence="3">2.4.-.-</ecNumber>
    </submittedName>
</protein>
<sequence length="321" mass="38504">MNVENLTFQRPLVSIIIPTYNRAHLINETLDSILVQTYSNWECIIVDDDSTDNTKDIIYSYCKTDYRFKYYNRPKDRLSGPSSCRNFGFEKSKGDYIQWFDSDDLYIFDSLQIYINHISKNIDAVVAKLEKIDFKTGIKRNESNIISQNTIEDYFTEKISFYVCGPLWSRSFLEQQPKLFDENIRNLDDWDFNLSMLYQYPKIIYIDKPLIKYRLHEGSLSREIYKFNLEEVKSKFYAIEKHLKLIKKNKSANLLILNTFYKNRCKFLLREALVQNNESKFFFFKKLLIKQIKLYDFIGMFKASIGYIFFLFFNKGYSFFK</sequence>
<dbReference type="EMBL" id="JBCFQL010000001">
    <property type="protein sequence ID" value="MFA9189977.1"/>
    <property type="molecule type" value="Genomic_DNA"/>
</dbReference>
<proteinExistence type="predicted"/>
<gene>
    <name evidence="3" type="ORF">AAGV28_01220</name>
</gene>
<name>A0ABV4TAN9_9FLAO</name>
<dbReference type="EC" id="2.4.-.-" evidence="3"/>
<keyword evidence="3" id="KW-0808">Transferase</keyword>
<feature type="transmembrane region" description="Helical" evidence="1">
    <location>
        <begin position="294"/>
        <end position="313"/>
    </location>
</feature>
<dbReference type="Gene3D" id="3.90.550.10">
    <property type="entry name" value="Spore Coat Polysaccharide Biosynthesis Protein SpsA, Chain A"/>
    <property type="match status" value="1"/>
</dbReference>